<comment type="caution">
    <text evidence="1">The sequence shown here is derived from an EMBL/GenBank/DDBJ whole genome shotgun (WGS) entry which is preliminary data.</text>
</comment>
<sequence>MALEVSGERRSGDGTADLVAYLEQDDPDGYPVHRVVVAVCAACSGTTFGLLADDAESVVRRTCAGCGESALMLDSEDYWDDADPEVIECECGGEEFEVAVGFTMRTGADETDEVRWVSVGVRCVRDGRLGYCADWKIDYSPSSDLLDRV</sequence>
<dbReference type="OrthoDB" id="281728at2"/>
<dbReference type="AlphaFoldDB" id="A0A365H9A2"/>
<dbReference type="RefSeq" id="WP_111864259.1">
    <property type="nucleotide sequence ID" value="NZ_QLYX01000003.1"/>
</dbReference>
<proteinExistence type="predicted"/>
<protein>
    <submittedName>
        <fullName evidence="1">Uncharacterized protein</fullName>
    </submittedName>
</protein>
<gene>
    <name evidence="1" type="ORF">DPM19_08030</name>
</gene>
<evidence type="ECO:0000313" key="1">
    <source>
        <dbReference type="EMBL" id="RAY15720.1"/>
    </source>
</evidence>
<name>A0A365H9A2_9ACTN</name>
<organism evidence="1 2">
    <name type="scientific">Actinomadura craniellae</name>
    <dbReference type="NCBI Taxonomy" id="2231787"/>
    <lineage>
        <taxon>Bacteria</taxon>
        <taxon>Bacillati</taxon>
        <taxon>Actinomycetota</taxon>
        <taxon>Actinomycetes</taxon>
        <taxon>Streptosporangiales</taxon>
        <taxon>Thermomonosporaceae</taxon>
        <taxon>Actinomadura</taxon>
    </lineage>
</organism>
<reference evidence="1 2" key="1">
    <citation type="submission" date="2018-06" db="EMBL/GenBank/DDBJ databases">
        <title>Actinomadura craniellae sp. nov. isolated from marine sponge Craniella sp.</title>
        <authorList>
            <person name="Li L."/>
            <person name="Xu Q.H."/>
            <person name="Lin H.W."/>
            <person name="Lu Y.H."/>
        </authorList>
    </citation>
    <scope>NUCLEOTIDE SEQUENCE [LARGE SCALE GENOMIC DNA]</scope>
    <source>
        <strain evidence="1 2">LHW63021</strain>
    </source>
</reference>
<dbReference type="EMBL" id="QLYX01000003">
    <property type="protein sequence ID" value="RAY15720.1"/>
    <property type="molecule type" value="Genomic_DNA"/>
</dbReference>
<keyword evidence="2" id="KW-1185">Reference proteome</keyword>
<evidence type="ECO:0000313" key="2">
    <source>
        <dbReference type="Proteomes" id="UP000251891"/>
    </source>
</evidence>
<accession>A0A365H9A2</accession>
<dbReference type="Proteomes" id="UP000251891">
    <property type="component" value="Unassembled WGS sequence"/>
</dbReference>